<sequence>MRPSRYQLVSAQSPRFYHCISRCVRQAFLCGVNPLTGQSLSHRRRWIEERLLELAEIFAVGVYAYAVMSNHVHLVLYLDPTVAMAWSAGDVAERWVRLCPARRNGLVDIDACRNKRHLIATDAGQVEIYRKRLMDLAWFMRCLNEPVARRANAEDECTGRFWEGRYKCQALLDDAAVLACMTYVDLNPIRAGIAKDLAASEYTSARRRIRSEKDADSPLLPLGGLACGGLPVSRREYIDLVDWTGRQRRVDKRGHISATAPPALLRLNVTDRYWLRQAGGMETLYWRAVGAAQALADMARLIGQCWLKGGGRDQVPQA</sequence>
<dbReference type="Proteomes" id="UP001064632">
    <property type="component" value="Chromosome"/>
</dbReference>
<organism evidence="2 3">
    <name type="scientific">Tahibacter amnicola</name>
    <dbReference type="NCBI Taxonomy" id="2976241"/>
    <lineage>
        <taxon>Bacteria</taxon>
        <taxon>Pseudomonadati</taxon>
        <taxon>Pseudomonadota</taxon>
        <taxon>Gammaproteobacteria</taxon>
        <taxon>Lysobacterales</taxon>
        <taxon>Rhodanobacteraceae</taxon>
        <taxon>Tahibacter</taxon>
    </lineage>
</organism>
<evidence type="ECO:0000259" key="1">
    <source>
        <dbReference type="SMART" id="SM01321"/>
    </source>
</evidence>
<gene>
    <name evidence="2" type="ORF">N4264_03055</name>
</gene>
<dbReference type="SUPFAM" id="SSF143422">
    <property type="entry name" value="Transposase IS200-like"/>
    <property type="match status" value="1"/>
</dbReference>
<evidence type="ECO:0000313" key="3">
    <source>
        <dbReference type="Proteomes" id="UP001064632"/>
    </source>
</evidence>
<dbReference type="InterPro" id="IPR036515">
    <property type="entry name" value="Transposase_17_sf"/>
</dbReference>
<dbReference type="SMART" id="SM01321">
    <property type="entry name" value="Y1_Tnp"/>
    <property type="match status" value="1"/>
</dbReference>
<proteinExistence type="predicted"/>
<dbReference type="PANTHER" id="PTHR34322">
    <property type="entry name" value="TRANSPOSASE, Y1_TNP DOMAIN-CONTAINING"/>
    <property type="match status" value="1"/>
</dbReference>
<dbReference type="EMBL" id="CP104694">
    <property type="protein sequence ID" value="UXI68644.1"/>
    <property type="molecule type" value="Genomic_DNA"/>
</dbReference>
<dbReference type="Gene3D" id="3.30.70.1290">
    <property type="entry name" value="Transposase IS200-like"/>
    <property type="match status" value="1"/>
</dbReference>
<dbReference type="PANTHER" id="PTHR34322:SF2">
    <property type="entry name" value="TRANSPOSASE IS200-LIKE DOMAIN-CONTAINING PROTEIN"/>
    <property type="match status" value="1"/>
</dbReference>
<accession>A0ABY6BF39</accession>
<keyword evidence="3" id="KW-1185">Reference proteome</keyword>
<dbReference type="InterPro" id="IPR002686">
    <property type="entry name" value="Transposase_17"/>
</dbReference>
<reference evidence="2" key="1">
    <citation type="submission" date="2022-09" db="EMBL/GenBank/DDBJ databases">
        <title>Tahibacter sp. nov., isolated from a fresh water.</title>
        <authorList>
            <person name="Baek J.H."/>
            <person name="Lee J.K."/>
            <person name="Kim J.M."/>
            <person name="Jeon C.O."/>
        </authorList>
    </citation>
    <scope>NUCLEOTIDE SEQUENCE</scope>
    <source>
        <strain evidence="2">W38</strain>
    </source>
</reference>
<evidence type="ECO:0000313" key="2">
    <source>
        <dbReference type="EMBL" id="UXI68644.1"/>
    </source>
</evidence>
<protein>
    <submittedName>
        <fullName evidence="2">Transposase</fullName>
    </submittedName>
</protein>
<feature type="domain" description="Transposase IS200-like" evidence="1">
    <location>
        <begin position="12"/>
        <end position="187"/>
    </location>
</feature>
<dbReference type="RefSeq" id="WP_261695603.1">
    <property type="nucleotide sequence ID" value="NZ_CP104694.1"/>
</dbReference>
<name>A0ABY6BF39_9GAMM</name>